<accession>A0A8R1YV24</accession>
<reference evidence="1" key="2">
    <citation type="submission" date="2022-06" db="UniProtKB">
        <authorList>
            <consortium name="EnsemblMetazoa"/>
        </authorList>
    </citation>
    <scope>IDENTIFICATION</scope>
    <source>
        <strain evidence="1">PS312</strain>
    </source>
</reference>
<name>A0A2A6CSU5_PRIPA</name>
<dbReference type="OrthoDB" id="5817149at2759"/>
<keyword evidence="2" id="KW-1185">Reference proteome</keyword>
<gene>
    <name evidence="1" type="primary">WBGene00276284</name>
</gene>
<dbReference type="Proteomes" id="UP000005239">
    <property type="component" value="Unassembled WGS sequence"/>
</dbReference>
<evidence type="ECO:0000313" key="1">
    <source>
        <dbReference type="EnsemblMetazoa" id="PPA37915.1"/>
    </source>
</evidence>
<protein>
    <submittedName>
        <fullName evidence="1">Uncharacterized protein</fullName>
    </submittedName>
</protein>
<reference evidence="2" key="1">
    <citation type="journal article" date="2008" name="Nat. Genet.">
        <title>The Pristionchus pacificus genome provides a unique perspective on nematode lifestyle and parasitism.</title>
        <authorList>
            <person name="Dieterich C."/>
            <person name="Clifton S.W."/>
            <person name="Schuster L.N."/>
            <person name="Chinwalla A."/>
            <person name="Delehaunty K."/>
            <person name="Dinkelacker I."/>
            <person name="Fulton L."/>
            <person name="Fulton R."/>
            <person name="Godfrey J."/>
            <person name="Minx P."/>
            <person name="Mitreva M."/>
            <person name="Roeseler W."/>
            <person name="Tian H."/>
            <person name="Witte H."/>
            <person name="Yang S.P."/>
            <person name="Wilson R.K."/>
            <person name="Sommer R.J."/>
        </authorList>
    </citation>
    <scope>NUCLEOTIDE SEQUENCE [LARGE SCALE GENOMIC DNA]</scope>
    <source>
        <strain evidence="2">PS312</strain>
    </source>
</reference>
<evidence type="ECO:0000313" key="2">
    <source>
        <dbReference type="Proteomes" id="UP000005239"/>
    </source>
</evidence>
<sequence length="430" mass="48479">MTAVILLSILASLPIVVTLDCKCSVCPAGMCIGDYCYMKRDRPEAEIRTGCLTPREDAWKDSILPLCEKNSANATLCLCNNCNTEATFASIHANESYVQPDQIDCIKKRYMPDTEYPSQDYPPFDCQSSYCAAVTNRVYNEFRDLTQAPFFETRRQCHIDDSYNAYRAGIEISSPQMNSCLHLRWDQKMSSVICLCNTKNCNEKVPLYNITKRGKGVCYLKSKDTETSTCWGDYCFWTSFNRGCIDAVGADSNFKLRLGESALDTDYLVICEGNYCNSDILYPNGTIVGPSAARRFSTNLAIQLSLTALFILTIFFVDFKSQFCSGEYCYAKRTSFDHGCLTPREDAWKDETFPLCERNHINATLCLCNSGDLCNTNKTFSTIVSKGSYVEQKLFECYNKLGFEDPRFPQLAKLSCNSSVCATFEYEAVC</sequence>
<dbReference type="PANTHER" id="PTHR37433:SF5">
    <property type="entry name" value="DUF753 DOMAIN-CONTAINING PROTEIN-RELATED"/>
    <property type="match status" value="1"/>
</dbReference>
<proteinExistence type="predicted"/>
<dbReference type="AlphaFoldDB" id="A0A2A6CSU5"/>
<dbReference type="EnsemblMetazoa" id="PPA37915.1">
    <property type="protein sequence ID" value="PPA37915.1"/>
    <property type="gene ID" value="WBGene00276284"/>
</dbReference>
<dbReference type="PANTHER" id="PTHR37433">
    <property type="entry name" value="PROTEIN CBG25136-RELATED"/>
    <property type="match status" value="1"/>
</dbReference>
<organism evidence="1 2">
    <name type="scientific">Pristionchus pacificus</name>
    <name type="common">Parasitic nematode worm</name>
    <dbReference type="NCBI Taxonomy" id="54126"/>
    <lineage>
        <taxon>Eukaryota</taxon>
        <taxon>Metazoa</taxon>
        <taxon>Ecdysozoa</taxon>
        <taxon>Nematoda</taxon>
        <taxon>Chromadorea</taxon>
        <taxon>Rhabditida</taxon>
        <taxon>Rhabditina</taxon>
        <taxon>Diplogasteromorpha</taxon>
        <taxon>Diplogasteroidea</taxon>
        <taxon>Neodiplogasteridae</taxon>
        <taxon>Pristionchus</taxon>
    </lineage>
</organism>
<accession>A0A2A6CSU5</accession>